<keyword evidence="4" id="KW-0663">Pyridoxal phosphate</keyword>
<comment type="cofactor">
    <cofactor evidence="1">
        <name>pyridoxal 5'-phosphate</name>
        <dbReference type="ChEBI" id="CHEBI:597326"/>
    </cofactor>
</comment>
<dbReference type="RefSeq" id="WP_091988183.1">
    <property type="nucleotide sequence ID" value="NZ_FOLO01000038.1"/>
</dbReference>
<evidence type="ECO:0000256" key="4">
    <source>
        <dbReference type="ARBA" id="ARBA00022898"/>
    </source>
</evidence>
<gene>
    <name evidence="11" type="ORF">SAMN02745724_03764</name>
</gene>
<evidence type="ECO:0000256" key="8">
    <source>
        <dbReference type="ARBA" id="ARBA00035676"/>
    </source>
</evidence>
<evidence type="ECO:0000256" key="6">
    <source>
        <dbReference type="ARBA" id="ARBA00023239"/>
    </source>
</evidence>
<dbReference type="GO" id="GO:0008696">
    <property type="term" value="F:4-amino-4-deoxychorismate lyase activity"/>
    <property type="evidence" value="ECO:0007669"/>
    <property type="project" value="UniProtKB-UniRule"/>
</dbReference>
<dbReference type="OrthoDB" id="9805628at2"/>
<sequence length="273" mass="30897">MTKIKNHYTRILNNSPEQSIALNDRGLNYGDGFFTTAKVVNGQVVHWNFHKLRLIECQQRLGFPEFNFQDLECAIINFCSDQDLAVLKILITRGSGGRGYAQPLQQKPIQVLTLMPYPDNYQNLQLSGLELEISQIKLGLQPLLAGMKTLNRMEQVLIKQDIVKNQCHDALVLDLNNNVIETSIANVVCYAKGQWLTPKLDLAGIKGVYREYLMSKIHFDEVNISVSEFKNMDAVFCCNSLMGLVPIKSVQEASFDLELASQIKKDMMSNTKH</sequence>
<dbReference type="SUPFAM" id="SSF56752">
    <property type="entry name" value="D-aminoacid aminotransferase-like PLP-dependent enzymes"/>
    <property type="match status" value="1"/>
</dbReference>
<dbReference type="EC" id="4.1.3.38" evidence="8 10"/>
<reference evidence="11 12" key="1">
    <citation type="submission" date="2016-10" db="EMBL/GenBank/DDBJ databases">
        <authorList>
            <person name="de Groot N.N."/>
        </authorList>
    </citation>
    <scope>NUCLEOTIDE SEQUENCE [LARGE SCALE GENOMIC DNA]</scope>
    <source>
        <strain evidence="11 12">DSM 6059</strain>
    </source>
</reference>
<accession>A0A1I1Q697</accession>
<comment type="similarity">
    <text evidence="2">Belongs to the class-IV pyridoxal-phosphate-dependent aminotransferase family.</text>
</comment>
<evidence type="ECO:0000256" key="9">
    <source>
        <dbReference type="ARBA" id="ARBA00049529"/>
    </source>
</evidence>
<dbReference type="GO" id="GO:0008153">
    <property type="term" value="P:4-aminobenzoate biosynthetic process"/>
    <property type="evidence" value="ECO:0007669"/>
    <property type="project" value="UniProtKB-UniRule"/>
</dbReference>
<organism evidence="11 12">
    <name type="scientific">Pseudoalteromonas denitrificans DSM 6059</name>
    <dbReference type="NCBI Taxonomy" id="1123010"/>
    <lineage>
        <taxon>Bacteria</taxon>
        <taxon>Pseudomonadati</taxon>
        <taxon>Pseudomonadota</taxon>
        <taxon>Gammaproteobacteria</taxon>
        <taxon>Alteromonadales</taxon>
        <taxon>Pseudoalteromonadaceae</taxon>
        <taxon>Pseudoalteromonas</taxon>
    </lineage>
</organism>
<dbReference type="Pfam" id="PF01063">
    <property type="entry name" value="Aminotran_4"/>
    <property type="match status" value="1"/>
</dbReference>
<evidence type="ECO:0000256" key="2">
    <source>
        <dbReference type="ARBA" id="ARBA00009320"/>
    </source>
</evidence>
<evidence type="ECO:0000313" key="11">
    <source>
        <dbReference type="EMBL" id="SFD17569.1"/>
    </source>
</evidence>
<proteinExistence type="inferred from homology"/>
<name>A0A1I1Q697_9GAMM</name>
<evidence type="ECO:0000256" key="7">
    <source>
        <dbReference type="ARBA" id="ARBA00035633"/>
    </source>
</evidence>
<dbReference type="InterPro" id="IPR043132">
    <property type="entry name" value="BCAT-like_C"/>
</dbReference>
<dbReference type="GO" id="GO:0046656">
    <property type="term" value="P:folic acid biosynthetic process"/>
    <property type="evidence" value="ECO:0007669"/>
    <property type="project" value="UniProtKB-KW"/>
</dbReference>
<evidence type="ECO:0000256" key="10">
    <source>
        <dbReference type="NCBIfam" id="TIGR03461"/>
    </source>
</evidence>
<dbReference type="InterPro" id="IPR001544">
    <property type="entry name" value="Aminotrans_IV"/>
</dbReference>
<dbReference type="EMBL" id="FOLO01000038">
    <property type="protein sequence ID" value="SFD17569.1"/>
    <property type="molecule type" value="Genomic_DNA"/>
</dbReference>
<dbReference type="InterPro" id="IPR043131">
    <property type="entry name" value="BCAT-like_N"/>
</dbReference>
<comment type="pathway">
    <text evidence="7">Cofactor biosynthesis; tetrahydrofolate biosynthesis; 4-aminobenzoate from chorismate: step 2/2.</text>
</comment>
<dbReference type="GO" id="GO:0030170">
    <property type="term" value="F:pyridoxal phosphate binding"/>
    <property type="evidence" value="ECO:0007669"/>
    <property type="project" value="InterPro"/>
</dbReference>
<dbReference type="InterPro" id="IPR036038">
    <property type="entry name" value="Aminotransferase-like"/>
</dbReference>
<evidence type="ECO:0000256" key="3">
    <source>
        <dbReference type="ARBA" id="ARBA00011738"/>
    </source>
</evidence>
<keyword evidence="6 11" id="KW-0456">Lyase</keyword>
<comment type="subunit">
    <text evidence="3">Homodimer.</text>
</comment>
<evidence type="ECO:0000256" key="1">
    <source>
        <dbReference type="ARBA" id="ARBA00001933"/>
    </source>
</evidence>
<dbReference type="NCBIfam" id="TIGR03461">
    <property type="entry name" value="pabC_Proteo"/>
    <property type="match status" value="1"/>
</dbReference>
<evidence type="ECO:0000313" key="12">
    <source>
        <dbReference type="Proteomes" id="UP000198862"/>
    </source>
</evidence>
<dbReference type="InterPro" id="IPR017824">
    <property type="entry name" value="Aminodeoxychorismate_lyase_IV"/>
</dbReference>
<evidence type="ECO:0000256" key="5">
    <source>
        <dbReference type="ARBA" id="ARBA00022909"/>
    </source>
</evidence>
<dbReference type="Gene3D" id="3.20.10.10">
    <property type="entry name" value="D-amino Acid Aminotransferase, subunit A, domain 2"/>
    <property type="match status" value="1"/>
</dbReference>
<dbReference type="PANTHER" id="PTHR42743:SF2">
    <property type="entry name" value="AMINODEOXYCHORISMATE LYASE"/>
    <property type="match status" value="1"/>
</dbReference>
<dbReference type="GO" id="GO:0005829">
    <property type="term" value="C:cytosol"/>
    <property type="evidence" value="ECO:0007669"/>
    <property type="project" value="TreeGrafter"/>
</dbReference>
<dbReference type="STRING" id="1123010.SAMN02745724_03764"/>
<dbReference type="InterPro" id="IPR050571">
    <property type="entry name" value="Class-IV_PLP-Dep_Aminotrnsfr"/>
</dbReference>
<dbReference type="Gene3D" id="3.30.470.10">
    <property type="match status" value="1"/>
</dbReference>
<keyword evidence="5" id="KW-0289">Folate biosynthesis</keyword>
<comment type="catalytic activity">
    <reaction evidence="9">
        <text>4-amino-4-deoxychorismate = 4-aminobenzoate + pyruvate + H(+)</text>
        <dbReference type="Rhea" id="RHEA:16201"/>
        <dbReference type="ChEBI" id="CHEBI:15361"/>
        <dbReference type="ChEBI" id="CHEBI:15378"/>
        <dbReference type="ChEBI" id="CHEBI:17836"/>
        <dbReference type="ChEBI" id="CHEBI:58406"/>
        <dbReference type="EC" id="4.1.3.38"/>
    </reaction>
</comment>
<protein>
    <recommendedName>
        <fullName evidence="8 10">Aminodeoxychorismate lyase</fullName>
        <ecNumber evidence="8 10">4.1.3.38</ecNumber>
    </recommendedName>
</protein>
<dbReference type="Proteomes" id="UP000198862">
    <property type="component" value="Unassembled WGS sequence"/>
</dbReference>
<dbReference type="PANTHER" id="PTHR42743">
    <property type="entry name" value="AMINO-ACID AMINOTRANSFERASE"/>
    <property type="match status" value="1"/>
</dbReference>
<keyword evidence="12" id="KW-1185">Reference proteome</keyword>
<dbReference type="AlphaFoldDB" id="A0A1I1Q697"/>